<gene>
    <name evidence="2" type="ORF">ENR15_21340</name>
</gene>
<evidence type="ECO:0000256" key="1">
    <source>
        <dbReference type="SAM" id="MobiDB-lite"/>
    </source>
</evidence>
<sequence>MKMDKTNIRRVRVGYTHNCGNYESVRLDLEFELETPETKHLDDNLDDYIKELAAYVQSECRKMAPEYRVKAIELNEISEQLRASRQAIIAIKEIASHAPILREVSNYVTSANQSLLALDRLHEDADEDSNEDEDNENIDEEEYPSSGDDLPM</sequence>
<protein>
    <submittedName>
        <fullName evidence="2">Uncharacterized protein</fullName>
    </submittedName>
</protein>
<dbReference type="EMBL" id="DSPX01000214">
    <property type="protein sequence ID" value="HGG03111.1"/>
    <property type="molecule type" value="Genomic_DNA"/>
</dbReference>
<proteinExistence type="predicted"/>
<feature type="region of interest" description="Disordered" evidence="1">
    <location>
        <begin position="121"/>
        <end position="152"/>
    </location>
</feature>
<name>A0A7C3VT11_9CYAN</name>
<evidence type="ECO:0000313" key="2">
    <source>
        <dbReference type="EMBL" id="HGG03111.1"/>
    </source>
</evidence>
<dbReference type="AlphaFoldDB" id="A0A7C3VT11"/>
<accession>A0A7C3VT11</accession>
<feature type="compositionally biased region" description="Acidic residues" evidence="1">
    <location>
        <begin position="124"/>
        <end position="143"/>
    </location>
</feature>
<reference evidence="2" key="1">
    <citation type="journal article" date="2020" name="mSystems">
        <title>Genome- and Community-Level Interaction Insights into Carbon Utilization and Element Cycling Functions of Hydrothermarchaeota in Hydrothermal Sediment.</title>
        <authorList>
            <person name="Zhou Z."/>
            <person name="Liu Y."/>
            <person name="Xu W."/>
            <person name="Pan J."/>
            <person name="Luo Z.H."/>
            <person name="Li M."/>
        </authorList>
    </citation>
    <scope>NUCLEOTIDE SEQUENCE [LARGE SCALE GENOMIC DNA]</scope>
    <source>
        <strain evidence="2">SpSt-374</strain>
    </source>
</reference>
<comment type="caution">
    <text evidence="2">The sequence shown here is derived from an EMBL/GenBank/DDBJ whole genome shotgun (WGS) entry which is preliminary data.</text>
</comment>
<organism evidence="2">
    <name type="scientific">Planktothricoides sp. SpSt-374</name>
    <dbReference type="NCBI Taxonomy" id="2282167"/>
    <lineage>
        <taxon>Bacteria</taxon>
        <taxon>Bacillati</taxon>
        <taxon>Cyanobacteriota</taxon>
        <taxon>Cyanophyceae</taxon>
        <taxon>Oscillatoriophycideae</taxon>
        <taxon>Oscillatoriales</taxon>
        <taxon>Oscillatoriaceae</taxon>
        <taxon>Planktothricoides</taxon>
    </lineage>
</organism>